<name>A0A1D1YNU2_9ARAE</name>
<organism evidence="1">
    <name type="scientific">Anthurium amnicola</name>
    <dbReference type="NCBI Taxonomy" id="1678845"/>
    <lineage>
        <taxon>Eukaryota</taxon>
        <taxon>Viridiplantae</taxon>
        <taxon>Streptophyta</taxon>
        <taxon>Embryophyta</taxon>
        <taxon>Tracheophyta</taxon>
        <taxon>Spermatophyta</taxon>
        <taxon>Magnoliopsida</taxon>
        <taxon>Liliopsida</taxon>
        <taxon>Araceae</taxon>
        <taxon>Pothoideae</taxon>
        <taxon>Potheae</taxon>
        <taxon>Anthurium</taxon>
    </lineage>
</organism>
<dbReference type="EMBL" id="GDJX01011628">
    <property type="protein sequence ID" value="JAT56308.1"/>
    <property type="molecule type" value="Transcribed_RNA"/>
</dbReference>
<dbReference type="AlphaFoldDB" id="A0A1D1YNU2"/>
<proteinExistence type="predicted"/>
<evidence type="ECO:0000313" key="1">
    <source>
        <dbReference type="EMBL" id="JAT56308.1"/>
    </source>
</evidence>
<protein>
    <submittedName>
        <fullName evidence="1">Sensory neuron membrane protein 1</fullName>
    </submittedName>
</protein>
<reference evidence="1" key="1">
    <citation type="submission" date="2015-07" db="EMBL/GenBank/DDBJ databases">
        <title>Transcriptome Assembly of Anthurium amnicola.</title>
        <authorList>
            <person name="Suzuki J."/>
        </authorList>
    </citation>
    <scope>NUCLEOTIDE SEQUENCE</scope>
</reference>
<feature type="non-terminal residue" evidence="1">
    <location>
        <position position="1"/>
    </location>
</feature>
<gene>
    <name evidence="1" type="primary">Snmp-1</name>
    <name evidence="1" type="ORF">g.30890</name>
</gene>
<sequence length="126" mass="15196">LIHIDIMLCSKYQMPQSHLVLLLLFLRWDTCYMIVLFGRLKLVSLRLWRMPIKILKHETFCRPFIVFIFDTVQWWMFRKFTICVLCGTVYTCEERAKVLPGLVYLKRFMIFYYLSSYQVALECGCS</sequence>
<accession>A0A1D1YNU2</accession>